<protein>
    <recommendedName>
        <fullName evidence="14">Phosphatidic acid phosphatase type 2/haloperoxidase domain-containing protein</fullName>
    </recommendedName>
</protein>
<dbReference type="SUPFAM" id="SSF48317">
    <property type="entry name" value="Acid phosphatase/Vanadium-dependent haloperoxidase"/>
    <property type="match status" value="1"/>
</dbReference>
<feature type="domain" description="Phosphatidic acid phosphatase type 2/haloperoxidase" evidence="14">
    <location>
        <begin position="982"/>
        <end position="1125"/>
    </location>
</feature>
<evidence type="ECO:0000313" key="16">
    <source>
        <dbReference type="Proteomes" id="UP001222027"/>
    </source>
</evidence>
<accession>A0AAV8RZY2</accession>
<dbReference type="Proteomes" id="UP001222027">
    <property type="component" value="Unassembled WGS sequence"/>
</dbReference>
<evidence type="ECO:0000256" key="3">
    <source>
        <dbReference type="ARBA" id="ARBA00008816"/>
    </source>
</evidence>
<keyword evidence="16" id="KW-1185">Reference proteome</keyword>
<comment type="similarity">
    <text evidence="3">Belongs to the PA-phosphatase related phosphoesterase family.</text>
</comment>
<feature type="transmembrane region" description="Helical" evidence="13">
    <location>
        <begin position="1110"/>
        <end position="1129"/>
    </location>
</feature>
<evidence type="ECO:0000256" key="4">
    <source>
        <dbReference type="ARBA" id="ARBA00022574"/>
    </source>
</evidence>
<evidence type="ECO:0000256" key="2">
    <source>
        <dbReference type="ARBA" id="ARBA00005485"/>
    </source>
</evidence>
<dbReference type="InterPro" id="IPR039328">
    <property type="entry name" value="WDR89"/>
</dbReference>
<evidence type="ECO:0000256" key="1">
    <source>
        <dbReference type="ARBA" id="ARBA00004141"/>
    </source>
</evidence>
<dbReference type="FunFam" id="1.20.144.10:FF:000001">
    <property type="entry name" value="Lipid phosphate phosphatase 2"/>
    <property type="match status" value="1"/>
</dbReference>
<dbReference type="Pfam" id="PF00400">
    <property type="entry name" value="WD40"/>
    <property type="match status" value="1"/>
</dbReference>
<dbReference type="InterPro" id="IPR036938">
    <property type="entry name" value="PAP2/HPO_sf"/>
</dbReference>
<keyword evidence="9 13" id="KW-0472">Membrane</keyword>
<keyword evidence="6" id="KW-0677">Repeat</keyword>
<proteinExistence type="inferred from homology"/>
<gene>
    <name evidence="15" type="ORF">OPV22_003084</name>
</gene>
<keyword evidence="8 13" id="KW-1133">Transmembrane helix</keyword>
<dbReference type="PANTHER" id="PTHR22889">
    <property type="entry name" value="WD REPEAT-CONTAINING PROTEIN 89"/>
    <property type="match status" value="1"/>
</dbReference>
<dbReference type="CDD" id="cd03390">
    <property type="entry name" value="PAP2_containing_1_like"/>
    <property type="match status" value="1"/>
</dbReference>
<feature type="compositionally biased region" description="Basic residues" evidence="12">
    <location>
        <begin position="522"/>
        <end position="531"/>
    </location>
</feature>
<dbReference type="PANTHER" id="PTHR22889:SF0">
    <property type="entry name" value="WD REPEAT-CONTAINING PROTEIN 89"/>
    <property type="match status" value="1"/>
</dbReference>
<keyword evidence="5 13" id="KW-0812">Transmembrane</keyword>
<feature type="transmembrane region" description="Helical" evidence="13">
    <location>
        <begin position="984"/>
        <end position="1001"/>
    </location>
</feature>
<sequence length="1201" mass="135024">MEDDAETAAPSSSSKRLALKNSIQTNFGDDYIFQIAANQEISNLAVSLSANTIKLYSPVTGQYFGECRGHGGTIHEISFPEPLSPQAICSCSSDGTIRTWDIRTFNQVSLLRANSSQEIYSFCYGGSSGNLLVGGCKAQIYFWDWRNGKQVACLEESHMEDVTQVRFVPNQQNKLISASVDGLLCLFDTSGHIDDDDHLESVMNVETSIAKIGFFGRMNQKFWCLTHIETLSIWDLKDTRREVNFEDARSLASEKWNLDHIDYFVDCHYSDIDDRLWAIGGTASGTLGYFPISPDNAGTIDFAEAILEGGHAGVVRSVLPASNTHSTIAKTGIFGWTGGEDGRLCCWLSDESLEAKQSWISNSLVMRSNKVRKRQSVKQAKDHESMIQELEKVKLQLGRLKLDVASASEAKADAEKEAAASALRAVCVLQSVAELRKQIDESDEDHALVELARIEAEREHREIEARRVAEAAEFANRVDAARKTLDDLNQETIYHEELQMKLNITQSSISLLQAELESVRAKDKKKKKKKKKEEEEEESSWRSSLLQAAKAELLATKEELELVKEEGFKFMNSMDLIRKEMNRIAQETHQLEKLEKKAESSILRLDSNLLKAKTKLEAMTAAEERTTTMVSKHSTTLNQLQAETEAAQKETELIGQEAIGVRSQIASTDLEISSAEEKLEAVVQELRAAKASEATAFKKLKSVTKQTTTRVRASLTQCSASIPISKTEHDYLVSNAAAAQAVSCEKVAAAQAWMEALTDRERNARVKVELIEKEMRELKVVEVRELHETQRSVIARRSLEEELNRLMEQMEEEDEKLSEEKPRKAVMPRSRSIKIRRIPPSPATPRQVRSPLIVIKKRTKVMPNLVRFLRDGRGRRTFFCAVAKMPDIQLGVHTLRSHGTKVARFHMHDWIILILLAVIDGCLNIIEPYHRFVGKDMMTDLRYPLKSNTVPFWAVPLIAVQLPFAIIICIYFKRRNVYDLHNAILGLLFSVLITGVITDAIKDAVGRPRPDFFWRCFPDGNDIYNNVTTEVICHGEKGVIKEGHKSFPSGHSSWSFAGLGFLAWYLAGKIQAFDRRGHVAKLCIVFLPLLCASLVAISRVDDYWHHWQDVFTGGFLGLVVSSFCYLQFFPPPHDLDGWLPHASLHAMADTRNEVQLQPTTNSLRPRPSVIDSVYVASEGQNGIHMRDTSPILDSMEAGWRH</sequence>
<dbReference type="Gene3D" id="2.130.10.10">
    <property type="entry name" value="YVTN repeat-like/Quinoprotein amine dehydrogenase"/>
    <property type="match status" value="2"/>
</dbReference>
<comment type="caution">
    <text evidence="15">The sequence shown here is derived from an EMBL/GenBank/DDBJ whole genome shotgun (WGS) entry which is preliminary data.</text>
</comment>
<dbReference type="InterPro" id="IPR000326">
    <property type="entry name" value="PAP2/HPO"/>
</dbReference>
<dbReference type="GO" id="GO:0008195">
    <property type="term" value="F:phosphatidate phosphatase activity"/>
    <property type="evidence" value="ECO:0007669"/>
    <property type="project" value="UniProtKB-ARBA"/>
</dbReference>
<keyword evidence="11" id="KW-0175">Coiled coil</keyword>
<dbReference type="SUPFAM" id="SSF50978">
    <property type="entry name" value="WD40 repeat-like"/>
    <property type="match status" value="1"/>
</dbReference>
<evidence type="ECO:0000259" key="14">
    <source>
        <dbReference type="SMART" id="SM00014"/>
    </source>
</evidence>
<dbReference type="InterPro" id="IPR015943">
    <property type="entry name" value="WD40/YVTN_repeat-like_dom_sf"/>
</dbReference>
<dbReference type="InterPro" id="IPR001680">
    <property type="entry name" value="WD40_rpt"/>
</dbReference>
<feature type="coiled-coil region" evidence="11">
    <location>
        <begin position="373"/>
        <end position="417"/>
    </location>
</feature>
<dbReference type="PROSITE" id="PS50082">
    <property type="entry name" value="WD_REPEATS_2"/>
    <property type="match status" value="1"/>
</dbReference>
<dbReference type="SMART" id="SM00014">
    <property type="entry name" value="acidPPc"/>
    <property type="match status" value="1"/>
</dbReference>
<organism evidence="15 16">
    <name type="scientific">Ensete ventricosum</name>
    <name type="common">Abyssinian banana</name>
    <name type="synonym">Musa ensete</name>
    <dbReference type="NCBI Taxonomy" id="4639"/>
    <lineage>
        <taxon>Eukaryota</taxon>
        <taxon>Viridiplantae</taxon>
        <taxon>Streptophyta</taxon>
        <taxon>Embryophyta</taxon>
        <taxon>Tracheophyta</taxon>
        <taxon>Spermatophyta</taxon>
        <taxon>Magnoliopsida</taxon>
        <taxon>Liliopsida</taxon>
        <taxon>Zingiberales</taxon>
        <taxon>Musaceae</taxon>
        <taxon>Ensete</taxon>
    </lineage>
</organism>
<name>A0AAV8RZY2_ENSVE</name>
<evidence type="ECO:0000256" key="10">
    <source>
        <dbReference type="PROSITE-ProRule" id="PRU00221"/>
    </source>
</evidence>
<dbReference type="EMBL" id="JAQQAF010000001">
    <property type="protein sequence ID" value="KAJ8512650.1"/>
    <property type="molecule type" value="Genomic_DNA"/>
</dbReference>
<feature type="transmembrane region" description="Helical" evidence="13">
    <location>
        <begin position="1079"/>
        <end position="1098"/>
    </location>
</feature>
<feature type="region of interest" description="Disordered" evidence="12">
    <location>
        <begin position="522"/>
        <end position="542"/>
    </location>
</feature>
<dbReference type="SMART" id="SM00320">
    <property type="entry name" value="WD40"/>
    <property type="match status" value="3"/>
</dbReference>
<evidence type="ECO:0000256" key="12">
    <source>
        <dbReference type="SAM" id="MobiDB-lite"/>
    </source>
</evidence>
<evidence type="ECO:0000256" key="13">
    <source>
        <dbReference type="SAM" id="Phobius"/>
    </source>
</evidence>
<keyword evidence="7" id="KW-0378">Hydrolase</keyword>
<evidence type="ECO:0000256" key="11">
    <source>
        <dbReference type="SAM" id="Coils"/>
    </source>
</evidence>
<evidence type="ECO:0000313" key="15">
    <source>
        <dbReference type="EMBL" id="KAJ8512650.1"/>
    </source>
</evidence>
<reference evidence="15 16" key="1">
    <citation type="submission" date="2022-12" db="EMBL/GenBank/DDBJ databases">
        <title>Chromosome-scale assembly of the Ensete ventricosum genome.</title>
        <authorList>
            <person name="Dussert Y."/>
            <person name="Stocks J."/>
            <person name="Wendawek A."/>
            <person name="Woldeyes F."/>
            <person name="Nichols R.A."/>
            <person name="Borrell J.S."/>
        </authorList>
    </citation>
    <scope>NUCLEOTIDE SEQUENCE [LARGE SCALE GENOMIC DNA]</scope>
    <source>
        <strain evidence="16">cv. Maze</strain>
        <tissue evidence="15">Seeds</tissue>
    </source>
</reference>
<evidence type="ECO:0000256" key="6">
    <source>
        <dbReference type="ARBA" id="ARBA00022737"/>
    </source>
</evidence>
<evidence type="ECO:0000256" key="8">
    <source>
        <dbReference type="ARBA" id="ARBA00022989"/>
    </source>
</evidence>
<keyword evidence="4 10" id="KW-0853">WD repeat</keyword>
<dbReference type="PROSITE" id="PS00678">
    <property type="entry name" value="WD_REPEATS_1"/>
    <property type="match status" value="1"/>
</dbReference>
<feature type="transmembrane region" description="Helical" evidence="13">
    <location>
        <begin position="950"/>
        <end position="972"/>
    </location>
</feature>
<dbReference type="AlphaFoldDB" id="A0AAV8RZY2"/>
<feature type="repeat" description="WD" evidence="10">
    <location>
        <begin position="67"/>
        <end position="110"/>
    </location>
</feature>
<dbReference type="Gene3D" id="1.20.144.10">
    <property type="entry name" value="Phosphatidic acid phosphatase type 2/haloperoxidase"/>
    <property type="match status" value="1"/>
</dbReference>
<dbReference type="Pfam" id="PF05701">
    <property type="entry name" value="WEMBL"/>
    <property type="match status" value="1"/>
</dbReference>
<evidence type="ECO:0000256" key="9">
    <source>
        <dbReference type="ARBA" id="ARBA00023136"/>
    </source>
</evidence>
<comment type="subcellular location">
    <subcellularLocation>
        <location evidence="1">Membrane</location>
        <topology evidence="1">Multi-pass membrane protein</topology>
    </subcellularLocation>
</comment>
<dbReference type="Pfam" id="PF01569">
    <property type="entry name" value="PAP2"/>
    <property type="match status" value="1"/>
</dbReference>
<dbReference type="InterPro" id="IPR008545">
    <property type="entry name" value="Web"/>
</dbReference>
<dbReference type="GO" id="GO:0016020">
    <property type="term" value="C:membrane"/>
    <property type="evidence" value="ECO:0007669"/>
    <property type="project" value="UniProtKB-SubCell"/>
</dbReference>
<evidence type="ECO:0000256" key="7">
    <source>
        <dbReference type="ARBA" id="ARBA00022801"/>
    </source>
</evidence>
<comment type="similarity">
    <text evidence="2">Belongs to the WEB family.</text>
</comment>
<feature type="coiled-coil region" evidence="11">
    <location>
        <begin position="630"/>
        <end position="692"/>
    </location>
</feature>
<feature type="transmembrane region" description="Helical" evidence="13">
    <location>
        <begin position="1051"/>
        <end position="1067"/>
    </location>
</feature>
<dbReference type="InterPro" id="IPR019775">
    <property type="entry name" value="WD40_repeat_CS"/>
</dbReference>
<evidence type="ECO:0000256" key="5">
    <source>
        <dbReference type="ARBA" id="ARBA00022692"/>
    </source>
</evidence>
<feature type="region of interest" description="Disordered" evidence="12">
    <location>
        <begin position="810"/>
        <end position="831"/>
    </location>
</feature>
<dbReference type="InterPro" id="IPR036322">
    <property type="entry name" value="WD40_repeat_dom_sf"/>
</dbReference>